<organism evidence="1 2">
    <name type="scientific">Escherichia marmotae</name>
    <dbReference type="NCBI Taxonomy" id="1499973"/>
    <lineage>
        <taxon>Bacteria</taxon>
        <taxon>Pseudomonadati</taxon>
        <taxon>Pseudomonadota</taxon>
        <taxon>Gammaproteobacteria</taxon>
        <taxon>Enterobacterales</taxon>
        <taxon>Enterobacteriaceae</taxon>
        <taxon>Escherichia</taxon>
    </lineage>
</organism>
<proteinExistence type="predicted"/>
<geneLocation type="plasmid" evidence="2">
    <name>prhbstw-00814_2</name>
</geneLocation>
<dbReference type="EMBL" id="CP056160">
    <property type="protein sequence ID" value="QLV04212.1"/>
    <property type="molecule type" value="Genomic_DNA"/>
</dbReference>
<dbReference type="RefSeq" id="WP_107135981.1">
    <property type="nucleotide sequence ID" value="NZ_CP056160.1"/>
</dbReference>
<dbReference type="Proteomes" id="UP000512115">
    <property type="component" value="Plasmid pRHBSTW-00814_2"/>
</dbReference>
<evidence type="ECO:0000313" key="2">
    <source>
        <dbReference type="Proteomes" id="UP000512115"/>
    </source>
</evidence>
<protein>
    <recommendedName>
        <fullName evidence="3">Lipoprotein</fullName>
    </recommendedName>
</protein>
<evidence type="ECO:0000313" key="1">
    <source>
        <dbReference type="EMBL" id="QLV04212.1"/>
    </source>
</evidence>
<gene>
    <name evidence="1" type="ORF">HV284_24555</name>
</gene>
<dbReference type="AlphaFoldDB" id="A0A7H9KE28"/>
<name>A0A7H9KE28_9ESCH</name>
<sequence>MKSIFPACILGLSVLLSGCGQTEPTEAEINNTLKTSFEEANAQISKSAGAAGAKLLDSMKVKFISARKISCEASGTKNKYNCTVEIESEAPMVGPQKVTTSLPFIKDGDKWIVVMPAQ</sequence>
<dbReference type="PROSITE" id="PS51257">
    <property type="entry name" value="PROKAR_LIPOPROTEIN"/>
    <property type="match status" value="1"/>
</dbReference>
<accession>A0A7H9KE28</accession>
<keyword evidence="1" id="KW-0614">Plasmid</keyword>
<reference evidence="1 2" key="1">
    <citation type="submission" date="2020-06" db="EMBL/GenBank/DDBJ databases">
        <title>REHAB project genomes.</title>
        <authorList>
            <person name="Shaw L.P."/>
        </authorList>
    </citation>
    <scope>NUCLEOTIDE SEQUENCE [LARGE SCALE GENOMIC DNA]</scope>
    <source>
        <strain evidence="1 2">RHBSTW-00814</strain>
        <plasmid evidence="2">prhbstw-00814_2</plasmid>
    </source>
</reference>
<evidence type="ECO:0008006" key="3">
    <source>
        <dbReference type="Google" id="ProtNLM"/>
    </source>
</evidence>